<dbReference type="GO" id="GO:0005886">
    <property type="term" value="C:plasma membrane"/>
    <property type="evidence" value="ECO:0007669"/>
    <property type="project" value="UniProtKB-SubCell"/>
</dbReference>
<dbReference type="PANTHER" id="PTHR43337">
    <property type="entry name" value="XANTHINE/URACIL PERMEASE C887.17-RELATED"/>
    <property type="match status" value="1"/>
</dbReference>
<dbReference type="PANTHER" id="PTHR43337:SF1">
    <property type="entry name" value="XANTHINE_URACIL PERMEASE C887.17-RELATED"/>
    <property type="match status" value="1"/>
</dbReference>
<comment type="similarity">
    <text evidence="2 8">Belongs to the nucleobase:cation symporter-2 (NCS2) (TC 2.A.40) family. Azg-like subfamily.</text>
</comment>
<accession>A0A8J2YH42</accession>
<feature type="transmembrane region" description="Helical" evidence="9">
    <location>
        <begin position="93"/>
        <end position="109"/>
    </location>
</feature>
<organism evidence="10 11">
    <name type="scientific">Agaricicola taiwanensis</name>
    <dbReference type="NCBI Taxonomy" id="591372"/>
    <lineage>
        <taxon>Bacteria</taxon>
        <taxon>Pseudomonadati</taxon>
        <taxon>Pseudomonadota</taxon>
        <taxon>Alphaproteobacteria</taxon>
        <taxon>Rhodobacterales</taxon>
        <taxon>Paracoccaceae</taxon>
        <taxon>Agaricicola</taxon>
    </lineage>
</organism>
<dbReference type="InterPro" id="IPR026033">
    <property type="entry name" value="Azg-like_bact_archaea"/>
</dbReference>
<dbReference type="EMBL" id="BMCP01000002">
    <property type="protein sequence ID" value="GGE40477.1"/>
    <property type="molecule type" value="Genomic_DNA"/>
</dbReference>
<proteinExistence type="inferred from homology"/>
<feature type="transmembrane region" description="Helical" evidence="9">
    <location>
        <begin position="147"/>
        <end position="167"/>
    </location>
</feature>
<feature type="transmembrane region" description="Helical" evidence="9">
    <location>
        <begin position="115"/>
        <end position="135"/>
    </location>
</feature>
<comment type="subcellular location">
    <subcellularLocation>
        <location evidence="1 8">Cell membrane</location>
        <topology evidence="1 8">Multi-pass membrane protein</topology>
    </subcellularLocation>
</comment>
<reference evidence="10" key="1">
    <citation type="journal article" date="2014" name="Int. J. Syst. Evol. Microbiol.">
        <title>Complete genome sequence of Corynebacterium casei LMG S-19264T (=DSM 44701T), isolated from a smear-ripened cheese.</title>
        <authorList>
            <consortium name="US DOE Joint Genome Institute (JGI-PGF)"/>
            <person name="Walter F."/>
            <person name="Albersmeier A."/>
            <person name="Kalinowski J."/>
            <person name="Ruckert C."/>
        </authorList>
    </citation>
    <scope>NUCLEOTIDE SEQUENCE</scope>
    <source>
        <strain evidence="10">CCM 7684</strain>
    </source>
</reference>
<keyword evidence="6 8" id="KW-1133">Transmembrane helix</keyword>
<feature type="transmembrane region" description="Helical" evidence="9">
    <location>
        <begin position="294"/>
        <end position="316"/>
    </location>
</feature>
<evidence type="ECO:0000256" key="9">
    <source>
        <dbReference type="SAM" id="Phobius"/>
    </source>
</evidence>
<reference evidence="10" key="2">
    <citation type="submission" date="2020-09" db="EMBL/GenBank/DDBJ databases">
        <authorList>
            <person name="Sun Q."/>
            <person name="Sedlacek I."/>
        </authorList>
    </citation>
    <scope>NUCLEOTIDE SEQUENCE</scope>
    <source>
        <strain evidence="10">CCM 7684</strain>
    </source>
</reference>
<feature type="transmembrane region" description="Helical" evidence="9">
    <location>
        <begin position="352"/>
        <end position="373"/>
    </location>
</feature>
<feature type="transmembrane region" description="Helical" evidence="9">
    <location>
        <begin position="209"/>
        <end position="231"/>
    </location>
</feature>
<keyword evidence="7 8" id="KW-0472">Membrane</keyword>
<evidence type="ECO:0000256" key="6">
    <source>
        <dbReference type="ARBA" id="ARBA00022989"/>
    </source>
</evidence>
<feature type="transmembrane region" description="Helical" evidence="9">
    <location>
        <begin position="328"/>
        <end position="345"/>
    </location>
</feature>
<dbReference type="PIRSF" id="PIRSF005353">
    <property type="entry name" value="PbuG"/>
    <property type="match status" value="1"/>
</dbReference>
<keyword evidence="3 8" id="KW-0813">Transport</keyword>
<dbReference type="Proteomes" id="UP000602745">
    <property type="component" value="Unassembled WGS sequence"/>
</dbReference>
<dbReference type="InterPro" id="IPR045018">
    <property type="entry name" value="Azg-like"/>
</dbReference>
<feature type="transmembrane region" description="Helical" evidence="9">
    <location>
        <begin position="385"/>
        <end position="411"/>
    </location>
</feature>
<evidence type="ECO:0000256" key="3">
    <source>
        <dbReference type="ARBA" id="ARBA00022448"/>
    </source>
</evidence>
<sequence length="441" mass="45244">MRMTDTSSTGPSMLERQFQLSAHGTTVRTEVLAGITTFLTMAYIIFVNPQILSAAGMPQGSVFVATCLAAFVGTMVMALVANYPIALAPGMGLNAYFAFVVVGTMGFTWQEALAAVLVSGILALIVSVLPIRAWIVNSIPRSLKMATSAGIGFFLGIIALESAGVVVDHPATLVTAGDFTAAGPILALLGFAVVAALNQLRVPGATIIGILAVTLIGIPFGAAQLTGLVSIPPSPAPTLLALDFAKVATAAFWIVALSMFFVDFFDTAGTLVGVAHRAGLLDEQGRLPRLRQALLADSSGTVLGALIGTSNTTSYVESASGVAAGGRTGLASVVTGLCFLAALFFSPLAGSIPAYATAAALLYVAVVMARGLAEVDWDDLTEAAPAAVVAITMPLTYSIATGLGLGFITYVLVKVLTGRMRELNVAVVLMAAIFAIMLPLV</sequence>
<feature type="transmembrane region" description="Helical" evidence="9">
    <location>
        <begin position="63"/>
        <end position="81"/>
    </location>
</feature>
<evidence type="ECO:0000256" key="8">
    <source>
        <dbReference type="PIRNR" id="PIRNR005353"/>
    </source>
</evidence>
<feature type="transmembrane region" description="Helical" evidence="9">
    <location>
        <begin position="179"/>
        <end position="197"/>
    </location>
</feature>
<name>A0A8J2YH42_9RHOB</name>
<evidence type="ECO:0000313" key="11">
    <source>
        <dbReference type="Proteomes" id="UP000602745"/>
    </source>
</evidence>
<dbReference type="AlphaFoldDB" id="A0A8J2YH42"/>
<evidence type="ECO:0000256" key="4">
    <source>
        <dbReference type="ARBA" id="ARBA00022475"/>
    </source>
</evidence>
<keyword evidence="4 8" id="KW-1003">Cell membrane</keyword>
<protein>
    <submittedName>
        <fullName evidence="10">Adenine permease</fullName>
    </submittedName>
</protein>
<evidence type="ECO:0000256" key="2">
    <source>
        <dbReference type="ARBA" id="ARBA00005697"/>
    </source>
</evidence>
<evidence type="ECO:0000256" key="7">
    <source>
        <dbReference type="ARBA" id="ARBA00023136"/>
    </source>
</evidence>
<feature type="transmembrane region" description="Helical" evidence="9">
    <location>
        <begin position="251"/>
        <end position="274"/>
    </location>
</feature>
<evidence type="ECO:0000256" key="5">
    <source>
        <dbReference type="ARBA" id="ARBA00022692"/>
    </source>
</evidence>
<dbReference type="InterPro" id="IPR006043">
    <property type="entry name" value="NCS2"/>
</dbReference>
<keyword evidence="11" id="KW-1185">Reference proteome</keyword>
<evidence type="ECO:0000313" key="10">
    <source>
        <dbReference type="EMBL" id="GGE40477.1"/>
    </source>
</evidence>
<feature type="transmembrane region" description="Helical" evidence="9">
    <location>
        <begin position="31"/>
        <end position="51"/>
    </location>
</feature>
<dbReference type="GO" id="GO:0015207">
    <property type="term" value="F:adenine transmembrane transporter activity"/>
    <property type="evidence" value="ECO:0007669"/>
    <property type="project" value="TreeGrafter"/>
</dbReference>
<keyword evidence="5 8" id="KW-0812">Transmembrane</keyword>
<dbReference type="Pfam" id="PF00860">
    <property type="entry name" value="Xan_ur_permease"/>
    <property type="match status" value="1"/>
</dbReference>
<gene>
    <name evidence="10" type="ORF">GCM10007276_17260</name>
</gene>
<comment type="caution">
    <text evidence="10">The sequence shown here is derived from an EMBL/GenBank/DDBJ whole genome shotgun (WGS) entry which is preliminary data.</text>
</comment>
<feature type="transmembrane region" description="Helical" evidence="9">
    <location>
        <begin position="423"/>
        <end position="440"/>
    </location>
</feature>
<evidence type="ECO:0000256" key="1">
    <source>
        <dbReference type="ARBA" id="ARBA00004651"/>
    </source>
</evidence>